<proteinExistence type="predicted"/>
<evidence type="ECO:0000259" key="1">
    <source>
        <dbReference type="Pfam" id="PF01370"/>
    </source>
</evidence>
<dbReference type="InterPro" id="IPR051783">
    <property type="entry name" value="NAD(P)-dependent_oxidoreduct"/>
</dbReference>
<reference evidence="2 3" key="1">
    <citation type="submission" date="2023-07" db="EMBL/GenBank/DDBJ databases">
        <title>Sorghum-associated microbial communities from plants grown in Nebraska, USA.</title>
        <authorList>
            <person name="Schachtman D."/>
        </authorList>
    </citation>
    <scope>NUCLEOTIDE SEQUENCE [LARGE SCALE GENOMIC DNA]</scope>
    <source>
        <strain evidence="2 3">DS2154</strain>
    </source>
</reference>
<dbReference type="PANTHER" id="PTHR48079">
    <property type="entry name" value="PROTEIN YEEZ"/>
    <property type="match status" value="1"/>
</dbReference>
<organism evidence="2 3">
    <name type="scientific">Caulobacter rhizosphaerae</name>
    <dbReference type="NCBI Taxonomy" id="2010972"/>
    <lineage>
        <taxon>Bacteria</taxon>
        <taxon>Pseudomonadati</taxon>
        <taxon>Pseudomonadota</taxon>
        <taxon>Alphaproteobacteria</taxon>
        <taxon>Caulobacterales</taxon>
        <taxon>Caulobacteraceae</taxon>
        <taxon>Caulobacter</taxon>
    </lineage>
</organism>
<dbReference type="InterPro" id="IPR036291">
    <property type="entry name" value="NAD(P)-bd_dom_sf"/>
</dbReference>
<sequence>MTTTQQRTALVIGATGGIGGEAASALVRHGWSVRALTRRAQPAPKTAKGAGIDWIEGDAMVAADVARAARGVQLIVHAANPPGYRNWGKLVLPMLDSTIAAAKAEGARILLPGTVYNFGVETFPRIDETAPQAPATRKGRIRVEMEQRLKAASAEGAPMLIVRAGDFFGPHAGNTWFGQAVIKPGAALKSVTEPSTRGVAHAWAYLPDLAETMARLLDQADRLSAFEVFHFGGHHLAWGEMTASVRRVTDQPRLPVMGFPWWLVMALSPVVPLFREMAEMRYLWREPLALDDRKLRTFLGDVPHTPLDAAVTASLRGLGCLDRPRHEEATAFTPLEG</sequence>
<dbReference type="PANTHER" id="PTHR48079:SF6">
    <property type="entry name" value="NAD(P)-BINDING DOMAIN-CONTAINING PROTEIN-RELATED"/>
    <property type="match status" value="1"/>
</dbReference>
<dbReference type="SUPFAM" id="SSF51735">
    <property type="entry name" value="NAD(P)-binding Rossmann-fold domains"/>
    <property type="match status" value="1"/>
</dbReference>
<dbReference type="Pfam" id="PF01370">
    <property type="entry name" value="Epimerase"/>
    <property type="match status" value="1"/>
</dbReference>
<accession>A0ABU1N3L2</accession>
<name>A0ABU1N3L2_9CAUL</name>
<dbReference type="EMBL" id="JAVDRL010000011">
    <property type="protein sequence ID" value="MDR6533007.1"/>
    <property type="molecule type" value="Genomic_DNA"/>
</dbReference>
<dbReference type="InterPro" id="IPR001509">
    <property type="entry name" value="Epimerase_deHydtase"/>
</dbReference>
<gene>
    <name evidence="2" type="ORF">J2800_003768</name>
</gene>
<dbReference type="Gene3D" id="3.40.50.720">
    <property type="entry name" value="NAD(P)-binding Rossmann-like Domain"/>
    <property type="match status" value="1"/>
</dbReference>
<feature type="domain" description="NAD-dependent epimerase/dehydratase" evidence="1">
    <location>
        <begin position="9"/>
        <end position="229"/>
    </location>
</feature>
<evidence type="ECO:0000313" key="3">
    <source>
        <dbReference type="Proteomes" id="UP001262754"/>
    </source>
</evidence>
<keyword evidence="3" id="KW-1185">Reference proteome</keyword>
<protein>
    <submittedName>
        <fullName evidence="2">Nucleoside-diphosphate-sugar epimerase</fullName>
    </submittedName>
</protein>
<dbReference type="RefSeq" id="WP_310033708.1">
    <property type="nucleotide sequence ID" value="NZ_JAVDRL010000011.1"/>
</dbReference>
<dbReference type="Proteomes" id="UP001262754">
    <property type="component" value="Unassembled WGS sequence"/>
</dbReference>
<evidence type="ECO:0000313" key="2">
    <source>
        <dbReference type="EMBL" id="MDR6533007.1"/>
    </source>
</evidence>
<comment type="caution">
    <text evidence="2">The sequence shown here is derived from an EMBL/GenBank/DDBJ whole genome shotgun (WGS) entry which is preliminary data.</text>
</comment>